<keyword evidence="5" id="KW-0862">Zinc</keyword>
<evidence type="ECO:0000256" key="3">
    <source>
        <dbReference type="ARBA" id="ARBA00022723"/>
    </source>
</evidence>
<keyword evidence="11" id="KW-1185">Reference proteome</keyword>
<reference evidence="11" key="1">
    <citation type="journal article" date="2017" name="Nat. Commun.">
        <title>The asparagus genome sheds light on the origin and evolution of a young Y chromosome.</title>
        <authorList>
            <person name="Harkess A."/>
            <person name="Zhou J."/>
            <person name="Xu C."/>
            <person name="Bowers J.E."/>
            <person name="Van der Hulst R."/>
            <person name="Ayyampalayam S."/>
            <person name="Mercati F."/>
            <person name="Riccardi P."/>
            <person name="McKain M.R."/>
            <person name="Kakrana A."/>
            <person name="Tang H."/>
            <person name="Ray J."/>
            <person name="Groenendijk J."/>
            <person name="Arikit S."/>
            <person name="Mathioni S.M."/>
            <person name="Nakano M."/>
            <person name="Shan H."/>
            <person name="Telgmann-Rauber A."/>
            <person name="Kanno A."/>
            <person name="Yue Z."/>
            <person name="Chen H."/>
            <person name="Li W."/>
            <person name="Chen Y."/>
            <person name="Xu X."/>
            <person name="Zhang Y."/>
            <person name="Luo S."/>
            <person name="Chen H."/>
            <person name="Gao J."/>
            <person name="Mao Z."/>
            <person name="Pires J.C."/>
            <person name="Luo M."/>
            <person name="Kudrna D."/>
            <person name="Wing R.A."/>
            <person name="Meyers B.C."/>
            <person name="Yi K."/>
            <person name="Kong H."/>
            <person name="Lavrijsen P."/>
            <person name="Sunseri F."/>
            <person name="Falavigna A."/>
            <person name="Ye Y."/>
            <person name="Leebens-Mack J.H."/>
            <person name="Chen G."/>
        </authorList>
    </citation>
    <scope>NUCLEOTIDE SEQUENCE [LARGE SCALE GENOMIC DNA]</scope>
    <source>
        <strain evidence="11">cv. DH0086</strain>
    </source>
</reference>
<dbReference type="AlphaFoldDB" id="A0A5P1E4W9"/>
<gene>
    <name evidence="10" type="ORF">A4U43_C10F9340</name>
</gene>
<evidence type="ECO:0000256" key="6">
    <source>
        <dbReference type="ARBA" id="ARBA00023015"/>
    </source>
</evidence>
<dbReference type="EMBL" id="CM007390">
    <property type="protein sequence ID" value="ONK56495.1"/>
    <property type="molecule type" value="Genomic_DNA"/>
</dbReference>
<dbReference type="PANTHER" id="PTHR31576:SF2">
    <property type="entry name" value="TATA BOX-BINDING PROTEIN-ASSOCIATED FACTOR RNA POLYMERASE I SUBUNIT B"/>
    <property type="match status" value="1"/>
</dbReference>
<evidence type="ECO:0000256" key="7">
    <source>
        <dbReference type="ARBA" id="ARBA00023125"/>
    </source>
</evidence>
<dbReference type="PANTHER" id="PTHR31576">
    <property type="entry name" value="TATA BOX-BINDING PROTEIN-ASSOCIATED FACTOR RNA POLYMERASE I SUBUNIT B"/>
    <property type="match status" value="1"/>
</dbReference>
<evidence type="ECO:0000313" key="11">
    <source>
        <dbReference type="Proteomes" id="UP000243459"/>
    </source>
</evidence>
<dbReference type="GO" id="GO:0042790">
    <property type="term" value="P:nucleolar large rRNA transcription by RNA polymerase I"/>
    <property type="evidence" value="ECO:0007669"/>
    <property type="project" value="TreeGrafter"/>
</dbReference>
<evidence type="ECO:0000256" key="1">
    <source>
        <dbReference type="ARBA" id="ARBA00004604"/>
    </source>
</evidence>
<keyword evidence="9" id="KW-0539">Nucleus</keyword>
<evidence type="ECO:0000256" key="8">
    <source>
        <dbReference type="ARBA" id="ARBA00023163"/>
    </source>
</evidence>
<keyword evidence="4" id="KW-0863">Zinc-finger</keyword>
<keyword evidence="8" id="KW-0804">Transcription</keyword>
<evidence type="ECO:0000256" key="9">
    <source>
        <dbReference type="ARBA" id="ARBA00023242"/>
    </source>
</evidence>
<keyword evidence="3" id="KW-0479">Metal-binding</keyword>
<dbReference type="OMA" id="CHVDYYV"/>
<evidence type="ECO:0000313" key="10">
    <source>
        <dbReference type="EMBL" id="ONK56495.1"/>
    </source>
</evidence>
<dbReference type="Proteomes" id="UP000243459">
    <property type="component" value="Chromosome 10"/>
</dbReference>
<evidence type="ECO:0000256" key="4">
    <source>
        <dbReference type="ARBA" id="ARBA00022771"/>
    </source>
</evidence>
<dbReference type="Gramene" id="ONK56495">
    <property type="protein sequence ID" value="ONK56495"/>
    <property type="gene ID" value="A4U43_C10F9340"/>
</dbReference>
<organism evidence="10 11">
    <name type="scientific">Asparagus officinalis</name>
    <name type="common">Garden asparagus</name>
    <dbReference type="NCBI Taxonomy" id="4686"/>
    <lineage>
        <taxon>Eukaryota</taxon>
        <taxon>Viridiplantae</taxon>
        <taxon>Streptophyta</taxon>
        <taxon>Embryophyta</taxon>
        <taxon>Tracheophyta</taxon>
        <taxon>Spermatophyta</taxon>
        <taxon>Magnoliopsida</taxon>
        <taxon>Liliopsida</taxon>
        <taxon>Asparagales</taxon>
        <taxon>Asparagaceae</taxon>
        <taxon>Asparagoideae</taxon>
        <taxon>Asparagus</taxon>
    </lineage>
</organism>
<sequence>MDLSTFLKPLDHTIEKIKLEMEENGFEYLPPKAHPKIGRQKIDGKLVCVCHVDYYVLLRACAKLVEVDTQTMHRCVLSLERRLEWIDKRIDEVLCHQDRGS</sequence>
<proteinExistence type="inferred from homology"/>
<protein>
    <submittedName>
        <fullName evidence="10">Uncharacterized protein</fullName>
    </submittedName>
</protein>
<evidence type="ECO:0000256" key="5">
    <source>
        <dbReference type="ARBA" id="ARBA00022833"/>
    </source>
</evidence>
<dbReference type="GO" id="GO:0001164">
    <property type="term" value="F:RNA polymerase I core promoter sequence-specific DNA binding"/>
    <property type="evidence" value="ECO:0007669"/>
    <property type="project" value="InterPro"/>
</dbReference>
<keyword evidence="6" id="KW-0805">Transcription regulation</keyword>
<name>A0A5P1E4W9_ASPOF</name>
<keyword evidence="7" id="KW-0238">DNA-binding</keyword>
<dbReference type="GO" id="GO:0070860">
    <property type="term" value="C:RNA polymerase I core factor complex"/>
    <property type="evidence" value="ECO:0007669"/>
    <property type="project" value="InterPro"/>
</dbReference>
<evidence type="ECO:0000256" key="2">
    <source>
        <dbReference type="ARBA" id="ARBA00006899"/>
    </source>
</evidence>
<dbReference type="InterPro" id="IPR033599">
    <property type="entry name" value="TAF1B/Rrn7"/>
</dbReference>
<accession>A0A5P1E4W9</accession>
<comment type="subcellular location">
    <subcellularLocation>
        <location evidence="1">Nucleus</location>
        <location evidence="1">Nucleolus</location>
    </subcellularLocation>
</comment>
<dbReference type="GO" id="GO:0008270">
    <property type="term" value="F:zinc ion binding"/>
    <property type="evidence" value="ECO:0007669"/>
    <property type="project" value="UniProtKB-KW"/>
</dbReference>
<comment type="similarity">
    <text evidence="2">Belongs to the RRN7/TAF1B family.</text>
</comment>